<dbReference type="Proteomes" id="UP000275676">
    <property type="component" value="Chromosome"/>
</dbReference>
<dbReference type="InterPro" id="IPR026331">
    <property type="entry name" value="PFL_4710"/>
</dbReference>
<feature type="chain" id="PRO_5018644609" evidence="1">
    <location>
        <begin position="21"/>
        <end position="328"/>
    </location>
</feature>
<dbReference type="EMBL" id="LR134156">
    <property type="protein sequence ID" value="VEA79160.1"/>
    <property type="molecule type" value="Genomic_DNA"/>
</dbReference>
<dbReference type="AlphaFoldDB" id="A0A3S4G6E9"/>
<dbReference type="NCBIfam" id="TIGR03756">
    <property type="entry name" value="conj_TIGR03756"/>
    <property type="match status" value="1"/>
</dbReference>
<feature type="signal peptide" evidence="1">
    <location>
        <begin position="1"/>
        <end position="20"/>
    </location>
</feature>
<accession>A0A3S4G6E9</accession>
<sequence length="328" mass="35636">MNLHRTLLCLLIMMPCAGNVITTPEIAASALSPTCVKYQVVGVCYWLFCTPFGCSVRTSVKVRHFRPDLVVSAYSDTGQNPWAEMSLLSSPLPGIAEAGGDTNPRAIGQHSKIRFKNADAIGFPAGDALAKFFAQFGYVCTPSSQPFLPYFLSTLDALAWRSGVPEMFYPEALTPGLREVSKDGDMWGNIYPRAGALSQTHDYKAGAVIAQRTADLVTRSGQPHVYIPLTATSHDGYWPPDPVTEGDSSNHQWQMLVPKNPHPALSSRMALPPILTPINWRRMAHMSGRCGGPINAVRVVGRPFLAVAEVNHAPGILSFIHRLSRPGG</sequence>
<gene>
    <name evidence="2" type="ORF">NCTC10047_05145</name>
</gene>
<evidence type="ECO:0000313" key="2">
    <source>
        <dbReference type="EMBL" id="VEA79160.1"/>
    </source>
</evidence>
<proteinExistence type="predicted"/>
<organism evidence="2 3">
    <name type="scientific">Salmonella enterica subsp. arizonae</name>
    <dbReference type="NCBI Taxonomy" id="59203"/>
    <lineage>
        <taxon>Bacteria</taxon>
        <taxon>Pseudomonadati</taxon>
        <taxon>Pseudomonadota</taxon>
        <taxon>Gammaproteobacteria</taxon>
        <taxon>Enterobacterales</taxon>
        <taxon>Enterobacteriaceae</taxon>
        <taxon>Salmonella</taxon>
    </lineage>
</organism>
<evidence type="ECO:0000256" key="1">
    <source>
        <dbReference type="SAM" id="SignalP"/>
    </source>
</evidence>
<evidence type="ECO:0000313" key="3">
    <source>
        <dbReference type="Proteomes" id="UP000275676"/>
    </source>
</evidence>
<reference evidence="2 3" key="1">
    <citation type="submission" date="2018-12" db="EMBL/GenBank/DDBJ databases">
        <authorList>
            <consortium name="Pathogen Informatics"/>
        </authorList>
    </citation>
    <scope>NUCLEOTIDE SEQUENCE [LARGE SCALE GENOMIC DNA]</scope>
    <source>
        <strain evidence="2 3">NCTC10047</strain>
    </source>
</reference>
<dbReference type="InterPro" id="IPR009649">
    <property type="entry name" value="TraU"/>
</dbReference>
<name>A0A3S4G6E9_SALER</name>
<keyword evidence="1" id="KW-0732">Signal</keyword>
<dbReference type="Pfam" id="PF06834">
    <property type="entry name" value="TraU"/>
    <property type="match status" value="1"/>
</dbReference>
<protein>
    <submittedName>
        <fullName evidence="2">PFL4710 family integrating conjugative element protein</fullName>
    </submittedName>
</protein>